<dbReference type="Gene3D" id="3.30.420.10">
    <property type="entry name" value="Ribonuclease H-like superfamily/Ribonuclease H"/>
    <property type="match status" value="1"/>
</dbReference>
<reference evidence="3 4" key="1">
    <citation type="journal article" date="2020" name="G3 (Bethesda)">
        <title>Draft Genome of the Common Snapping Turtle, Chelydra serpentina, a Model for Phenotypic Plasticity in Reptiles.</title>
        <authorList>
            <person name="Das D."/>
            <person name="Singh S.K."/>
            <person name="Bierstedt J."/>
            <person name="Erickson A."/>
            <person name="Galli G.L.J."/>
            <person name="Crossley D.A. 2nd"/>
            <person name="Rhen T."/>
        </authorList>
    </citation>
    <scope>NUCLEOTIDE SEQUENCE [LARGE SCALE GENOMIC DNA]</scope>
    <source>
        <strain evidence="3">KW</strain>
    </source>
</reference>
<protein>
    <submittedName>
        <fullName evidence="3">Pol</fullName>
    </submittedName>
</protein>
<evidence type="ECO:0000256" key="1">
    <source>
        <dbReference type="SAM" id="MobiDB-lite"/>
    </source>
</evidence>
<dbReference type="AlphaFoldDB" id="A0A8T1S9X8"/>
<dbReference type="GO" id="GO:0003676">
    <property type="term" value="F:nucleic acid binding"/>
    <property type="evidence" value="ECO:0007669"/>
    <property type="project" value="InterPro"/>
</dbReference>
<feature type="domain" description="Integrase catalytic" evidence="2">
    <location>
        <begin position="1"/>
        <end position="76"/>
    </location>
</feature>
<evidence type="ECO:0000259" key="2">
    <source>
        <dbReference type="PROSITE" id="PS50994"/>
    </source>
</evidence>
<dbReference type="InterPro" id="IPR012337">
    <property type="entry name" value="RNaseH-like_sf"/>
</dbReference>
<evidence type="ECO:0000313" key="3">
    <source>
        <dbReference type="EMBL" id="KAG6925373.1"/>
    </source>
</evidence>
<comment type="caution">
    <text evidence="3">The sequence shown here is derived from an EMBL/GenBank/DDBJ whole genome shotgun (WGS) entry which is preliminary data.</text>
</comment>
<dbReference type="InterPro" id="IPR050951">
    <property type="entry name" value="Retrovirus_Pol_polyprotein"/>
</dbReference>
<dbReference type="GO" id="GO:0015074">
    <property type="term" value="P:DNA integration"/>
    <property type="evidence" value="ECO:0007669"/>
    <property type="project" value="InterPro"/>
</dbReference>
<feature type="region of interest" description="Disordered" evidence="1">
    <location>
        <begin position="1"/>
        <end position="24"/>
    </location>
</feature>
<dbReference type="Proteomes" id="UP000765507">
    <property type="component" value="Unassembled WGS sequence"/>
</dbReference>
<feature type="compositionally biased region" description="Polar residues" evidence="1">
    <location>
        <begin position="9"/>
        <end position="24"/>
    </location>
</feature>
<dbReference type="PANTHER" id="PTHR37984">
    <property type="entry name" value="PROTEIN CBG26694"/>
    <property type="match status" value="1"/>
</dbReference>
<evidence type="ECO:0000313" key="4">
    <source>
        <dbReference type="Proteomes" id="UP000765507"/>
    </source>
</evidence>
<keyword evidence="4" id="KW-1185">Reference proteome</keyword>
<sequence>MCKKLGIQRSFTSPYHPQTNGLTENTNKSIKRALRKLVDDSATNWDEFLGDIVFSLRRKPKMTTKLSPYRLLYGFEARVPDQVSDNYTPTDFEELNEEYYKEYIMKIEARRDAETKLAISNISKAQEKQQIQYAKTKTGKHGEITFKVNNIQLSCY</sequence>
<dbReference type="PROSITE" id="PS50994">
    <property type="entry name" value="INTEGRASE"/>
    <property type="match status" value="1"/>
</dbReference>
<gene>
    <name evidence="3" type="ORF">G0U57_014698</name>
</gene>
<dbReference type="SUPFAM" id="SSF53098">
    <property type="entry name" value="Ribonuclease H-like"/>
    <property type="match status" value="1"/>
</dbReference>
<dbReference type="InterPro" id="IPR036397">
    <property type="entry name" value="RNaseH_sf"/>
</dbReference>
<name>A0A8T1S9X8_CHESE</name>
<dbReference type="PANTHER" id="PTHR37984:SF15">
    <property type="entry name" value="INTEGRASE CATALYTIC DOMAIN-CONTAINING PROTEIN"/>
    <property type="match status" value="1"/>
</dbReference>
<organism evidence="3 4">
    <name type="scientific">Chelydra serpentina</name>
    <name type="common">Snapping turtle</name>
    <name type="synonym">Testudo serpentina</name>
    <dbReference type="NCBI Taxonomy" id="8475"/>
    <lineage>
        <taxon>Eukaryota</taxon>
        <taxon>Metazoa</taxon>
        <taxon>Chordata</taxon>
        <taxon>Craniata</taxon>
        <taxon>Vertebrata</taxon>
        <taxon>Euteleostomi</taxon>
        <taxon>Archelosauria</taxon>
        <taxon>Testudinata</taxon>
        <taxon>Testudines</taxon>
        <taxon>Cryptodira</taxon>
        <taxon>Durocryptodira</taxon>
        <taxon>Americhelydia</taxon>
        <taxon>Chelydroidea</taxon>
        <taxon>Chelydridae</taxon>
        <taxon>Chelydra</taxon>
    </lineage>
</organism>
<dbReference type="InterPro" id="IPR001584">
    <property type="entry name" value="Integrase_cat-core"/>
</dbReference>
<dbReference type="EMBL" id="JAHGAV010000433">
    <property type="protein sequence ID" value="KAG6925373.1"/>
    <property type="molecule type" value="Genomic_DNA"/>
</dbReference>
<dbReference type="OrthoDB" id="413122at2759"/>
<proteinExistence type="predicted"/>
<accession>A0A8T1S9X8</accession>